<dbReference type="InterPro" id="IPR035437">
    <property type="entry name" value="SNase_OB-fold_sf"/>
</dbReference>
<keyword evidence="3" id="KW-1185">Reference proteome</keyword>
<evidence type="ECO:0000259" key="1">
    <source>
        <dbReference type="Pfam" id="PF00565"/>
    </source>
</evidence>
<evidence type="ECO:0000313" key="2">
    <source>
        <dbReference type="EMBL" id="MCH8617241.1"/>
    </source>
</evidence>
<protein>
    <submittedName>
        <fullName evidence="2">Thermonuclease family protein</fullName>
    </submittedName>
</protein>
<gene>
    <name evidence="2" type="ORF">LZ016_14180</name>
</gene>
<dbReference type="InterPro" id="IPR016071">
    <property type="entry name" value="Staphylococal_nuclease_OB-fold"/>
</dbReference>
<reference evidence="2 3" key="1">
    <citation type="submission" date="2022-03" db="EMBL/GenBank/DDBJ databases">
        <authorList>
            <person name="Jo J.-H."/>
            <person name="Im W.-T."/>
        </authorList>
    </citation>
    <scope>NUCLEOTIDE SEQUENCE [LARGE SCALE GENOMIC DNA]</scope>
    <source>
        <strain evidence="2 3">SM33</strain>
    </source>
</reference>
<name>A0ABS9VQI5_9SPHN</name>
<accession>A0ABS9VQI5</accession>
<organism evidence="2 3">
    <name type="scientific">Sphingomonas telluris</name>
    <dbReference type="NCBI Taxonomy" id="2907998"/>
    <lineage>
        <taxon>Bacteria</taxon>
        <taxon>Pseudomonadati</taxon>
        <taxon>Pseudomonadota</taxon>
        <taxon>Alphaproteobacteria</taxon>
        <taxon>Sphingomonadales</taxon>
        <taxon>Sphingomonadaceae</taxon>
        <taxon>Sphingomonas</taxon>
    </lineage>
</organism>
<dbReference type="Gene3D" id="2.40.50.90">
    <property type="match status" value="1"/>
</dbReference>
<dbReference type="RefSeq" id="WP_241448105.1">
    <property type="nucleotide sequence ID" value="NZ_JAKZHW010000002.1"/>
</dbReference>
<feature type="domain" description="TNase-like" evidence="1">
    <location>
        <begin position="59"/>
        <end position="143"/>
    </location>
</feature>
<sequence>MLAAVLGALWVGYDPALVEPPALLSTDPERVAETFTRCGPGRGHACVIDGDTFKLGDRKVRIIGIDAPETHPARCPEEARLGELATARLQELLNRGAFEMVAPIYSTQDRYGRDLRTLQRKLPDGTYQSIASEMRENGLAHRYLGGFKMGWC</sequence>
<comment type="caution">
    <text evidence="2">The sequence shown here is derived from an EMBL/GenBank/DDBJ whole genome shotgun (WGS) entry which is preliminary data.</text>
</comment>
<dbReference type="SUPFAM" id="SSF50199">
    <property type="entry name" value="Staphylococcal nuclease"/>
    <property type="match status" value="1"/>
</dbReference>
<evidence type="ECO:0000313" key="3">
    <source>
        <dbReference type="Proteomes" id="UP001203058"/>
    </source>
</evidence>
<dbReference type="EMBL" id="JAKZHW010000002">
    <property type="protein sequence ID" value="MCH8617241.1"/>
    <property type="molecule type" value="Genomic_DNA"/>
</dbReference>
<dbReference type="Proteomes" id="UP001203058">
    <property type="component" value="Unassembled WGS sequence"/>
</dbReference>
<proteinExistence type="predicted"/>
<dbReference type="Pfam" id="PF00565">
    <property type="entry name" value="SNase"/>
    <property type="match status" value="1"/>
</dbReference>